<dbReference type="Gene3D" id="3.30.565.10">
    <property type="entry name" value="Histidine kinase-like ATPase, C-terminal domain"/>
    <property type="match status" value="1"/>
</dbReference>
<dbReference type="InterPro" id="IPR003594">
    <property type="entry name" value="HATPase_dom"/>
</dbReference>
<comment type="caution">
    <text evidence="16">The sequence shown here is derived from an EMBL/GenBank/DDBJ whole genome shotgun (WGS) entry which is preliminary data.</text>
</comment>
<dbReference type="AlphaFoldDB" id="A0A840N808"/>
<dbReference type="GO" id="GO:0016036">
    <property type="term" value="P:cellular response to phosphate starvation"/>
    <property type="evidence" value="ECO:0007669"/>
    <property type="project" value="TreeGrafter"/>
</dbReference>
<feature type="domain" description="Histidine kinase" evidence="15">
    <location>
        <begin position="156"/>
        <end position="372"/>
    </location>
</feature>
<dbReference type="PROSITE" id="PS50109">
    <property type="entry name" value="HIS_KIN"/>
    <property type="match status" value="1"/>
</dbReference>
<dbReference type="CDD" id="cd00075">
    <property type="entry name" value="HATPase"/>
    <property type="match status" value="1"/>
</dbReference>
<keyword evidence="4" id="KW-1003">Cell membrane</keyword>
<dbReference type="PRINTS" id="PR00344">
    <property type="entry name" value="BCTRLSENSOR"/>
</dbReference>
<evidence type="ECO:0000256" key="13">
    <source>
        <dbReference type="SAM" id="MobiDB-lite"/>
    </source>
</evidence>
<evidence type="ECO:0000256" key="14">
    <source>
        <dbReference type="SAM" id="Phobius"/>
    </source>
</evidence>
<evidence type="ECO:0000256" key="1">
    <source>
        <dbReference type="ARBA" id="ARBA00000085"/>
    </source>
</evidence>
<dbReference type="PANTHER" id="PTHR45453:SF1">
    <property type="entry name" value="PHOSPHATE REGULON SENSOR PROTEIN PHOR"/>
    <property type="match status" value="1"/>
</dbReference>
<dbReference type="EC" id="2.7.13.3" evidence="3"/>
<keyword evidence="7" id="KW-0547">Nucleotide-binding</keyword>
<name>A0A840N808_9PSEU</name>
<gene>
    <name evidence="16" type="ORF">BJ969_000009</name>
</gene>
<evidence type="ECO:0000256" key="4">
    <source>
        <dbReference type="ARBA" id="ARBA00022475"/>
    </source>
</evidence>
<evidence type="ECO:0000256" key="9">
    <source>
        <dbReference type="ARBA" id="ARBA00022840"/>
    </source>
</evidence>
<evidence type="ECO:0000256" key="3">
    <source>
        <dbReference type="ARBA" id="ARBA00012438"/>
    </source>
</evidence>
<dbReference type="PANTHER" id="PTHR45453">
    <property type="entry name" value="PHOSPHATE REGULON SENSOR PROTEIN PHOR"/>
    <property type="match status" value="1"/>
</dbReference>
<dbReference type="SMART" id="SM00387">
    <property type="entry name" value="HATPase_c"/>
    <property type="match status" value="1"/>
</dbReference>
<evidence type="ECO:0000259" key="15">
    <source>
        <dbReference type="PROSITE" id="PS50109"/>
    </source>
</evidence>
<keyword evidence="5" id="KW-0597">Phosphoprotein</keyword>
<sequence length="436" mass="46006">MTALGYTALIIGLLAIGVAAGYLAARTARHRERRRPEGPTVAELLQRLVHRTNNGIVVLNRFGDVVLNNPRADELGFVRDNQADPRARKAAEEALETGEPVTVDLSPLNRTSLRGRGPAAVLGEVRPLGDGFTVIDAGDESDAVRLEATRRDFVANVSHELKTPVGALALLAEAVIDASDDADEVRRFSTKILHESTRLGTLVSELIALSRLQGAERLPELTTVEVDVVVEEALGRSRIAAESAGIEITLDDPSDLLLDGDRTLLVTALSNLIDNAVSYSPPGSPVSISRRMVGDFVEIAVTDRGIGIDPQHQQRVFERFFRVDPARSRATGGTGLGLAIVKHVAANHGGEVKLWSRLGTGSTFTLRVPRHGADAEVGGTGEQNAATGSELAGSEQSGGEARSDAAAGTAEPGRADTRPETDSADGVATVETGGVR</sequence>
<dbReference type="InterPro" id="IPR036097">
    <property type="entry name" value="HisK_dim/P_sf"/>
</dbReference>
<comment type="subcellular location">
    <subcellularLocation>
        <location evidence="2">Cell membrane</location>
    </subcellularLocation>
</comment>
<feature type="region of interest" description="Disordered" evidence="13">
    <location>
        <begin position="372"/>
        <end position="436"/>
    </location>
</feature>
<evidence type="ECO:0000313" key="16">
    <source>
        <dbReference type="EMBL" id="MBB5066921.1"/>
    </source>
</evidence>
<dbReference type="Proteomes" id="UP000580474">
    <property type="component" value="Unassembled WGS sequence"/>
</dbReference>
<dbReference type="InterPro" id="IPR005467">
    <property type="entry name" value="His_kinase_dom"/>
</dbReference>
<comment type="catalytic activity">
    <reaction evidence="1">
        <text>ATP + protein L-histidine = ADP + protein N-phospho-L-histidine.</text>
        <dbReference type="EC" id="2.7.13.3"/>
    </reaction>
</comment>
<proteinExistence type="predicted"/>
<keyword evidence="14" id="KW-1133">Transmembrane helix</keyword>
<dbReference type="RefSeq" id="WP_184475971.1">
    <property type="nucleotide sequence ID" value="NZ_JACHIV010000001.1"/>
</dbReference>
<dbReference type="FunFam" id="3.30.565.10:FF:000006">
    <property type="entry name" value="Sensor histidine kinase WalK"/>
    <property type="match status" value="1"/>
</dbReference>
<dbReference type="Pfam" id="PF02518">
    <property type="entry name" value="HATPase_c"/>
    <property type="match status" value="1"/>
</dbReference>
<keyword evidence="10" id="KW-0902">Two-component regulatory system</keyword>
<organism evidence="16 17">
    <name type="scientific">Saccharopolyspora gloriosae</name>
    <dbReference type="NCBI Taxonomy" id="455344"/>
    <lineage>
        <taxon>Bacteria</taxon>
        <taxon>Bacillati</taxon>
        <taxon>Actinomycetota</taxon>
        <taxon>Actinomycetes</taxon>
        <taxon>Pseudonocardiales</taxon>
        <taxon>Pseudonocardiaceae</taxon>
        <taxon>Saccharopolyspora</taxon>
    </lineage>
</organism>
<evidence type="ECO:0000313" key="17">
    <source>
        <dbReference type="Proteomes" id="UP000580474"/>
    </source>
</evidence>
<dbReference type="Gene3D" id="1.10.287.130">
    <property type="match status" value="1"/>
</dbReference>
<dbReference type="SUPFAM" id="SSF55874">
    <property type="entry name" value="ATPase domain of HSP90 chaperone/DNA topoisomerase II/histidine kinase"/>
    <property type="match status" value="1"/>
</dbReference>
<dbReference type="GO" id="GO:0005524">
    <property type="term" value="F:ATP binding"/>
    <property type="evidence" value="ECO:0007669"/>
    <property type="project" value="UniProtKB-KW"/>
</dbReference>
<dbReference type="GO" id="GO:0005886">
    <property type="term" value="C:plasma membrane"/>
    <property type="evidence" value="ECO:0007669"/>
    <property type="project" value="UniProtKB-SubCell"/>
</dbReference>
<dbReference type="InterPro" id="IPR003661">
    <property type="entry name" value="HisK_dim/P_dom"/>
</dbReference>
<dbReference type="EMBL" id="JACHIV010000001">
    <property type="protein sequence ID" value="MBB5066921.1"/>
    <property type="molecule type" value="Genomic_DNA"/>
</dbReference>
<dbReference type="CDD" id="cd00082">
    <property type="entry name" value="HisKA"/>
    <property type="match status" value="1"/>
</dbReference>
<dbReference type="InterPro" id="IPR036890">
    <property type="entry name" value="HATPase_C_sf"/>
</dbReference>
<keyword evidence="9" id="KW-0067">ATP-binding</keyword>
<accession>A0A840N808</accession>
<evidence type="ECO:0000256" key="2">
    <source>
        <dbReference type="ARBA" id="ARBA00004236"/>
    </source>
</evidence>
<evidence type="ECO:0000256" key="5">
    <source>
        <dbReference type="ARBA" id="ARBA00022553"/>
    </source>
</evidence>
<keyword evidence="6 16" id="KW-0808">Transferase</keyword>
<keyword evidence="17" id="KW-1185">Reference proteome</keyword>
<keyword evidence="14" id="KW-0812">Transmembrane</keyword>
<dbReference type="FunFam" id="1.10.287.130:FF:000008">
    <property type="entry name" value="Two-component sensor histidine kinase"/>
    <property type="match status" value="1"/>
</dbReference>
<evidence type="ECO:0000256" key="8">
    <source>
        <dbReference type="ARBA" id="ARBA00022777"/>
    </source>
</evidence>
<evidence type="ECO:0000256" key="7">
    <source>
        <dbReference type="ARBA" id="ARBA00022741"/>
    </source>
</evidence>
<dbReference type="SUPFAM" id="SSF47384">
    <property type="entry name" value="Homodimeric domain of signal transducing histidine kinase"/>
    <property type="match status" value="1"/>
</dbReference>
<dbReference type="SMART" id="SM00388">
    <property type="entry name" value="HisKA"/>
    <property type="match status" value="1"/>
</dbReference>
<dbReference type="InterPro" id="IPR004358">
    <property type="entry name" value="Sig_transdc_His_kin-like_C"/>
</dbReference>
<evidence type="ECO:0000256" key="6">
    <source>
        <dbReference type="ARBA" id="ARBA00022679"/>
    </source>
</evidence>
<keyword evidence="11 14" id="KW-0472">Membrane</keyword>
<protein>
    <recommendedName>
        <fullName evidence="12">Sensor-like histidine kinase SenX3</fullName>
        <ecNumber evidence="3">2.7.13.3</ecNumber>
    </recommendedName>
</protein>
<dbReference type="Pfam" id="PF00512">
    <property type="entry name" value="HisKA"/>
    <property type="match status" value="1"/>
</dbReference>
<dbReference type="GO" id="GO:0004721">
    <property type="term" value="F:phosphoprotein phosphatase activity"/>
    <property type="evidence" value="ECO:0007669"/>
    <property type="project" value="TreeGrafter"/>
</dbReference>
<dbReference type="InterPro" id="IPR050351">
    <property type="entry name" value="BphY/WalK/GraS-like"/>
</dbReference>
<keyword evidence="8 16" id="KW-0418">Kinase</keyword>
<reference evidence="16 17" key="1">
    <citation type="submission" date="2020-08" db="EMBL/GenBank/DDBJ databases">
        <title>Sequencing the genomes of 1000 actinobacteria strains.</title>
        <authorList>
            <person name="Klenk H.-P."/>
        </authorList>
    </citation>
    <scope>NUCLEOTIDE SEQUENCE [LARGE SCALE GENOMIC DNA]</scope>
    <source>
        <strain evidence="16 17">DSM 45582</strain>
    </source>
</reference>
<evidence type="ECO:0000256" key="11">
    <source>
        <dbReference type="ARBA" id="ARBA00023136"/>
    </source>
</evidence>
<evidence type="ECO:0000256" key="10">
    <source>
        <dbReference type="ARBA" id="ARBA00023012"/>
    </source>
</evidence>
<feature type="transmembrane region" description="Helical" evidence="14">
    <location>
        <begin position="6"/>
        <end position="25"/>
    </location>
</feature>
<evidence type="ECO:0000256" key="12">
    <source>
        <dbReference type="ARBA" id="ARBA00039401"/>
    </source>
</evidence>
<dbReference type="GO" id="GO:0000155">
    <property type="term" value="F:phosphorelay sensor kinase activity"/>
    <property type="evidence" value="ECO:0007669"/>
    <property type="project" value="InterPro"/>
</dbReference>